<evidence type="ECO:0000256" key="1">
    <source>
        <dbReference type="SAM" id="MobiDB-lite"/>
    </source>
</evidence>
<organism evidence="2 3">
    <name type="scientific">Nephila pilipes</name>
    <name type="common">Giant wood spider</name>
    <name type="synonym">Nephila maculata</name>
    <dbReference type="NCBI Taxonomy" id="299642"/>
    <lineage>
        <taxon>Eukaryota</taxon>
        <taxon>Metazoa</taxon>
        <taxon>Ecdysozoa</taxon>
        <taxon>Arthropoda</taxon>
        <taxon>Chelicerata</taxon>
        <taxon>Arachnida</taxon>
        <taxon>Araneae</taxon>
        <taxon>Araneomorphae</taxon>
        <taxon>Entelegynae</taxon>
        <taxon>Araneoidea</taxon>
        <taxon>Nephilidae</taxon>
        <taxon>Nephila</taxon>
    </lineage>
</organism>
<accession>A0A8X6NF03</accession>
<name>A0A8X6NF03_NEPPI</name>
<evidence type="ECO:0000313" key="2">
    <source>
        <dbReference type="EMBL" id="GFT10752.1"/>
    </source>
</evidence>
<reference evidence="2" key="1">
    <citation type="submission" date="2020-08" db="EMBL/GenBank/DDBJ databases">
        <title>Multicomponent nature underlies the extraordinary mechanical properties of spider dragline silk.</title>
        <authorList>
            <person name="Kono N."/>
            <person name="Nakamura H."/>
            <person name="Mori M."/>
            <person name="Yoshida Y."/>
            <person name="Ohtoshi R."/>
            <person name="Malay A.D."/>
            <person name="Moran D.A.P."/>
            <person name="Tomita M."/>
            <person name="Numata K."/>
            <person name="Arakawa K."/>
        </authorList>
    </citation>
    <scope>NUCLEOTIDE SEQUENCE</scope>
</reference>
<feature type="region of interest" description="Disordered" evidence="1">
    <location>
        <begin position="1"/>
        <end position="21"/>
    </location>
</feature>
<sequence length="80" mass="9421">MEGLVQNAVSPMEAKRESYARQHVKPLGEKTCEVRCHMDKGSLIFRPDGQKRIGSSHHFSQWETTMFVYRQDFLPLQRRQ</sequence>
<comment type="caution">
    <text evidence="2">The sequence shown here is derived from an EMBL/GenBank/DDBJ whole genome shotgun (WGS) entry which is preliminary data.</text>
</comment>
<dbReference type="AlphaFoldDB" id="A0A8X6NF03"/>
<protein>
    <submittedName>
        <fullName evidence="2">Uncharacterized protein</fullName>
    </submittedName>
</protein>
<dbReference type="EMBL" id="BMAW01008854">
    <property type="protein sequence ID" value="GFT10752.1"/>
    <property type="molecule type" value="Genomic_DNA"/>
</dbReference>
<keyword evidence="3" id="KW-1185">Reference proteome</keyword>
<dbReference type="Proteomes" id="UP000887013">
    <property type="component" value="Unassembled WGS sequence"/>
</dbReference>
<evidence type="ECO:0000313" key="3">
    <source>
        <dbReference type="Proteomes" id="UP000887013"/>
    </source>
</evidence>
<gene>
    <name evidence="2" type="ORF">NPIL_216141</name>
</gene>
<proteinExistence type="predicted"/>